<dbReference type="FunFam" id="1.10.10.2830:FF:000001">
    <property type="entry name" value="Chromosome partitioning protein ParB"/>
    <property type="match status" value="1"/>
</dbReference>
<feature type="non-terminal residue" evidence="6">
    <location>
        <position position="254"/>
    </location>
</feature>
<dbReference type="GO" id="GO:0007059">
    <property type="term" value="P:chromosome segregation"/>
    <property type="evidence" value="ECO:0007669"/>
    <property type="project" value="UniProtKB-KW"/>
</dbReference>
<dbReference type="InterPro" id="IPR036086">
    <property type="entry name" value="ParB/Sulfiredoxin_sf"/>
</dbReference>
<comment type="similarity">
    <text evidence="1">Belongs to the ParB family.</text>
</comment>
<dbReference type="CDD" id="cd16393">
    <property type="entry name" value="SPO0J_N"/>
    <property type="match status" value="1"/>
</dbReference>
<keyword evidence="2" id="KW-0159">Chromosome partition</keyword>
<dbReference type="InterPro" id="IPR041468">
    <property type="entry name" value="HTH_ParB/Spo0J"/>
</dbReference>
<evidence type="ECO:0000256" key="2">
    <source>
        <dbReference type="ARBA" id="ARBA00022829"/>
    </source>
</evidence>
<dbReference type="EMBL" id="UINC01035280">
    <property type="protein sequence ID" value="SVB27443.1"/>
    <property type="molecule type" value="Genomic_DNA"/>
</dbReference>
<evidence type="ECO:0000313" key="6">
    <source>
        <dbReference type="EMBL" id="SVB27443.1"/>
    </source>
</evidence>
<feature type="domain" description="ParB-like N-terminal" evidence="5">
    <location>
        <begin position="30"/>
        <end position="121"/>
    </location>
</feature>
<protein>
    <recommendedName>
        <fullName evidence="5">ParB-like N-terminal domain-containing protein</fullName>
    </recommendedName>
</protein>
<accession>A0A382CQ79</accession>
<evidence type="ECO:0000256" key="4">
    <source>
        <dbReference type="SAM" id="MobiDB-lite"/>
    </source>
</evidence>
<gene>
    <name evidence="6" type="ORF">METZ01_LOCUS180297</name>
</gene>
<dbReference type="PANTHER" id="PTHR33375:SF1">
    <property type="entry name" value="CHROMOSOME-PARTITIONING PROTEIN PARB-RELATED"/>
    <property type="match status" value="1"/>
</dbReference>
<dbReference type="Gene3D" id="1.10.10.2830">
    <property type="match status" value="1"/>
</dbReference>
<dbReference type="NCBIfam" id="TIGR00180">
    <property type="entry name" value="parB_part"/>
    <property type="match status" value="1"/>
</dbReference>
<feature type="non-terminal residue" evidence="6">
    <location>
        <position position="1"/>
    </location>
</feature>
<dbReference type="PANTHER" id="PTHR33375">
    <property type="entry name" value="CHROMOSOME-PARTITIONING PROTEIN PARB-RELATED"/>
    <property type="match status" value="1"/>
</dbReference>
<dbReference type="SMART" id="SM00470">
    <property type="entry name" value="ParB"/>
    <property type="match status" value="1"/>
</dbReference>
<evidence type="ECO:0000256" key="3">
    <source>
        <dbReference type="ARBA" id="ARBA00023125"/>
    </source>
</evidence>
<dbReference type="InterPro" id="IPR050336">
    <property type="entry name" value="Chromosome_partition/occlusion"/>
</dbReference>
<dbReference type="InterPro" id="IPR004437">
    <property type="entry name" value="ParB/RepB/Spo0J"/>
</dbReference>
<name>A0A382CQ79_9ZZZZ</name>
<dbReference type="SUPFAM" id="SSF110849">
    <property type="entry name" value="ParB/Sulfiredoxin"/>
    <property type="match status" value="1"/>
</dbReference>
<dbReference type="GO" id="GO:0005694">
    <property type="term" value="C:chromosome"/>
    <property type="evidence" value="ECO:0007669"/>
    <property type="project" value="TreeGrafter"/>
</dbReference>
<dbReference type="GO" id="GO:0045881">
    <property type="term" value="P:positive regulation of sporulation resulting in formation of a cellular spore"/>
    <property type="evidence" value="ECO:0007669"/>
    <property type="project" value="TreeGrafter"/>
</dbReference>
<dbReference type="Pfam" id="PF17762">
    <property type="entry name" value="HTH_ParB"/>
    <property type="match status" value="1"/>
</dbReference>
<dbReference type="InterPro" id="IPR003115">
    <property type="entry name" value="ParB_N"/>
</dbReference>
<dbReference type="Pfam" id="PF02195">
    <property type="entry name" value="ParB_N"/>
    <property type="match status" value="1"/>
</dbReference>
<feature type="region of interest" description="Disordered" evidence="4">
    <location>
        <begin position="1"/>
        <end position="30"/>
    </location>
</feature>
<keyword evidence="3" id="KW-0238">DNA-binding</keyword>
<dbReference type="FunFam" id="3.90.1530.30:FF:000001">
    <property type="entry name" value="Chromosome partitioning protein ParB"/>
    <property type="match status" value="1"/>
</dbReference>
<evidence type="ECO:0000256" key="1">
    <source>
        <dbReference type="ARBA" id="ARBA00006295"/>
    </source>
</evidence>
<dbReference type="GO" id="GO:0003677">
    <property type="term" value="F:DNA binding"/>
    <property type="evidence" value="ECO:0007669"/>
    <property type="project" value="UniProtKB-KW"/>
</dbReference>
<proteinExistence type="inferred from homology"/>
<organism evidence="6">
    <name type="scientific">marine metagenome</name>
    <dbReference type="NCBI Taxonomy" id="408172"/>
    <lineage>
        <taxon>unclassified sequences</taxon>
        <taxon>metagenomes</taxon>
        <taxon>ecological metagenomes</taxon>
    </lineage>
</organism>
<dbReference type="Gene3D" id="3.90.1530.30">
    <property type="match status" value="1"/>
</dbReference>
<sequence>VPQKRPALGRGLSALIPDVPSPQPLTDGPTEVDLDLLEPNRDQPRRVMDEARLDALALSIKGSGIIQPIVVRPQQTEGTYEIVAGERRWRAAQRAGLLKVPVVVRKVADEKRLEFALVENVQRENLNPIEEARAYKRLAEEFHLTQEQIADAAGKDRATVANYQRLLTLPEEVQADVEKGALSMGHARALVSLPDAGAQRRAARKIRTRALSVRDTELLVKRLLSPEIPRQPQAVPDVHTKAAQERLRLALGAR</sequence>
<dbReference type="AlphaFoldDB" id="A0A382CQ79"/>
<reference evidence="6" key="1">
    <citation type="submission" date="2018-05" db="EMBL/GenBank/DDBJ databases">
        <authorList>
            <person name="Lanie J.A."/>
            <person name="Ng W.-L."/>
            <person name="Kazmierczak K.M."/>
            <person name="Andrzejewski T.M."/>
            <person name="Davidsen T.M."/>
            <person name="Wayne K.J."/>
            <person name="Tettelin H."/>
            <person name="Glass J.I."/>
            <person name="Rusch D."/>
            <person name="Podicherti R."/>
            <person name="Tsui H.-C.T."/>
            <person name="Winkler M.E."/>
        </authorList>
    </citation>
    <scope>NUCLEOTIDE SEQUENCE</scope>
</reference>
<evidence type="ECO:0000259" key="5">
    <source>
        <dbReference type="SMART" id="SM00470"/>
    </source>
</evidence>